<dbReference type="InterPro" id="IPR035994">
    <property type="entry name" value="Nucleoside_phosphorylase_sf"/>
</dbReference>
<dbReference type="Proteomes" id="UP001150569">
    <property type="component" value="Unassembled WGS sequence"/>
</dbReference>
<dbReference type="AlphaFoldDB" id="A0A9W7ZUI6"/>
<dbReference type="Gene3D" id="3.40.50.1580">
    <property type="entry name" value="Nucleoside phosphorylase domain"/>
    <property type="match status" value="1"/>
</dbReference>
<dbReference type="PANTHER" id="PTHR43691">
    <property type="entry name" value="URIDINE PHOSPHORYLASE"/>
    <property type="match status" value="1"/>
</dbReference>
<dbReference type="GO" id="GO:0004850">
    <property type="term" value="F:uridine phosphorylase activity"/>
    <property type="evidence" value="ECO:0007669"/>
    <property type="project" value="TreeGrafter"/>
</dbReference>
<accession>A0A9W7ZUI6</accession>
<organism evidence="2 3">
    <name type="scientific">Tieghemiomyces parasiticus</name>
    <dbReference type="NCBI Taxonomy" id="78921"/>
    <lineage>
        <taxon>Eukaryota</taxon>
        <taxon>Fungi</taxon>
        <taxon>Fungi incertae sedis</taxon>
        <taxon>Zoopagomycota</taxon>
        <taxon>Kickxellomycotina</taxon>
        <taxon>Dimargaritomycetes</taxon>
        <taxon>Dimargaritales</taxon>
        <taxon>Dimargaritaceae</taxon>
        <taxon>Tieghemiomyces</taxon>
    </lineage>
</organism>
<name>A0A9W7ZUI6_9FUNG</name>
<comment type="caution">
    <text evidence="2">The sequence shown here is derived from an EMBL/GenBank/DDBJ whole genome shotgun (WGS) entry which is preliminary data.</text>
</comment>
<proteinExistence type="predicted"/>
<evidence type="ECO:0000313" key="3">
    <source>
        <dbReference type="Proteomes" id="UP001150569"/>
    </source>
</evidence>
<dbReference type="InterPro" id="IPR000845">
    <property type="entry name" value="Nucleoside_phosphorylase_d"/>
</dbReference>
<dbReference type="GO" id="GO:0005829">
    <property type="term" value="C:cytosol"/>
    <property type="evidence" value="ECO:0007669"/>
    <property type="project" value="TreeGrafter"/>
</dbReference>
<reference evidence="2" key="1">
    <citation type="submission" date="2022-07" db="EMBL/GenBank/DDBJ databases">
        <title>Phylogenomic reconstructions and comparative analyses of Kickxellomycotina fungi.</title>
        <authorList>
            <person name="Reynolds N.K."/>
            <person name="Stajich J.E."/>
            <person name="Barry K."/>
            <person name="Grigoriev I.V."/>
            <person name="Crous P."/>
            <person name="Smith M.E."/>
        </authorList>
    </citation>
    <scope>NUCLEOTIDE SEQUENCE</scope>
    <source>
        <strain evidence="2">RSA 861</strain>
    </source>
</reference>
<evidence type="ECO:0000313" key="2">
    <source>
        <dbReference type="EMBL" id="KAJ1911862.1"/>
    </source>
</evidence>
<dbReference type="Pfam" id="PF01048">
    <property type="entry name" value="PNP_UDP_1"/>
    <property type="match status" value="1"/>
</dbReference>
<dbReference type="PANTHER" id="PTHR43691:SF14">
    <property type="entry name" value="URIDINE PHOSPHORYLASE"/>
    <property type="match status" value="1"/>
</dbReference>
<evidence type="ECO:0000259" key="1">
    <source>
        <dbReference type="Pfam" id="PF01048"/>
    </source>
</evidence>
<dbReference type="EMBL" id="JANBPT010000885">
    <property type="protein sequence ID" value="KAJ1911862.1"/>
    <property type="molecule type" value="Genomic_DNA"/>
</dbReference>
<protein>
    <recommendedName>
        <fullName evidence="1">Nucleoside phosphorylase domain-containing protein</fullName>
    </recommendedName>
</protein>
<dbReference type="OrthoDB" id="416752at2759"/>
<gene>
    <name evidence="2" type="ORF">IWQ60_009936</name>
</gene>
<dbReference type="CDD" id="cd17769">
    <property type="entry name" value="NP_TgUP-like"/>
    <property type="match status" value="1"/>
</dbReference>
<feature type="domain" description="Nucleoside phosphorylase" evidence="1">
    <location>
        <begin position="33"/>
        <end position="242"/>
    </location>
</feature>
<dbReference type="GO" id="GO:0006218">
    <property type="term" value="P:uridine catabolic process"/>
    <property type="evidence" value="ECO:0007669"/>
    <property type="project" value="TreeGrafter"/>
</dbReference>
<sequence length="293" mass="31794">MAQPHEISNANFPVDDQGRTYHVELKPGQVANRIITVGDPDRADKFAAFLDQTRDGQPLFRHQSHRGFYSITGTYRGVPVSLVAIGMGMSMMDFFVREVRAVTTGSLAIIRFGSCGTLGPADVGDIIVPTEAVAVTRNYDYFTGDAVPPYHISQPVAADPVMSELLATQLVKLRGADHVFTGLNATCDSFYSSQGRTDPQFTDANLGLFDELQARYPTMTSLEMETFMLYHLASVSQTATGGTPSVRAAAAMMVFAQRRTNAFIDKARVAELETTVGLAVLETLLATPLNEAT</sequence>
<keyword evidence="3" id="KW-1185">Reference proteome</keyword>
<dbReference type="SUPFAM" id="SSF53167">
    <property type="entry name" value="Purine and uridine phosphorylases"/>
    <property type="match status" value="1"/>
</dbReference>